<accession>A0A420WIZ1</accession>
<evidence type="ECO:0000313" key="4">
    <source>
        <dbReference type="Proteomes" id="UP000282211"/>
    </source>
</evidence>
<keyword evidence="2" id="KW-1133">Transmembrane helix</keyword>
<gene>
    <name evidence="3" type="ORF">DES40_0274</name>
</gene>
<keyword evidence="4" id="KW-1185">Reference proteome</keyword>
<dbReference type="InParanoid" id="A0A420WIZ1"/>
<reference evidence="3 4" key="1">
    <citation type="submission" date="2018-10" db="EMBL/GenBank/DDBJ databases">
        <title>Genomic Encyclopedia of Type Strains, Phase IV (KMG-IV): sequencing the most valuable type-strain genomes for metagenomic binning, comparative biology and taxonomic classification.</title>
        <authorList>
            <person name="Goeker M."/>
        </authorList>
    </citation>
    <scope>NUCLEOTIDE SEQUENCE [LARGE SCALE GENOMIC DNA]</scope>
    <source>
        <strain evidence="3 4">DSM 22008</strain>
    </source>
</reference>
<sequence length="239" mass="26626">MLTRPQAPLHAPSTQPNRLLQLVETAPFRYAVAFIFGAFITLLIFLIMTALIRTHYIERSEARLDVIKPSIEKATQLEIEPTVLEKMMDETQKLKNPIVPPPAIATKLSIDSQEPPRRLDVETQFNHHFNPPQRPEIDITIPDLSAKPGARKAYATGPNGASGQGKDRGDRDGTRKCTIIFTVGATPDKIADLKWIECMTGSIANSAETALYQWVTSGAADYHNLKPEMGDEIEFTYKL</sequence>
<keyword evidence="2" id="KW-0472">Membrane</keyword>
<dbReference type="EMBL" id="RBII01000001">
    <property type="protein sequence ID" value="RKQ70967.1"/>
    <property type="molecule type" value="Genomic_DNA"/>
</dbReference>
<evidence type="ECO:0000313" key="3">
    <source>
        <dbReference type="EMBL" id="RKQ70967.1"/>
    </source>
</evidence>
<feature type="transmembrane region" description="Helical" evidence="2">
    <location>
        <begin position="28"/>
        <end position="52"/>
    </location>
</feature>
<name>A0A420WIZ1_9PROT</name>
<evidence type="ECO:0000256" key="2">
    <source>
        <dbReference type="SAM" id="Phobius"/>
    </source>
</evidence>
<evidence type="ECO:0000256" key="1">
    <source>
        <dbReference type="SAM" id="MobiDB-lite"/>
    </source>
</evidence>
<dbReference type="AlphaFoldDB" id="A0A420WIZ1"/>
<dbReference type="RefSeq" id="WP_147405820.1">
    <property type="nucleotide sequence ID" value="NZ_RBII01000001.1"/>
</dbReference>
<dbReference type="Proteomes" id="UP000282211">
    <property type="component" value="Unassembled WGS sequence"/>
</dbReference>
<organism evidence="3 4">
    <name type="scientific">Litorimonas taeanensis</name>
    <dbReference type="NCBI Taxonomy" id="568099"/>
    <lineage>
        <taxon>Bacteria</taxon>
        <taxon>Pseudomonadati</taxon>
        <taxon>Pseudomonadota</taxon>
        <taxon>Alphaproteobacteria</taxon>
        <taxon>Maricaulales</taxon>
        <taxon>Robiginitomaculaceae</taxon>
    </lineage>
</organism>
<keyword evidence="2" id="KW-0812">Transmembrane</keyword>
<protein>
    <submittedName>
        <fullName evidence="3">Uncharacterized protein</fullName>
    </submittedName>
</protein>
<proteinExistence type="predicted"/>
<feature type="region of interest" description="Disordered" evidence="1">
    <location>
        <begin position="149"/>
        <end position="173"/>
    </location>
</feature>
<comment type="caution">
    <text evidence="3">The sequence shown here is derived from an EMBL/GenBank/DDBJ whole genome shotgun (WGS) entry which is preliminary data.</text>
</comment>